<dbReference type="Gene3D" id="3.60.130.30">
    <property type="match status" value="1"/>
</dbReference>
<keyword evidence="2" id="KW-1185">Reference proteome</keyword>
<name>A0A397U082_9GLOM</name>
<reference evidence="1 2" key="1">
    <citation type="submission" date="2018-06" db="EMBL/GenBank/DDBJ databases">
        <title>Comparative genomics reveals the genomic features of Rhizophagus irregularis, R. cerebriforme, R. diaphanum and Gigaspora rosea, and their symbiotic lifestyle signature.</title>
        <authorList>
            <person name="Morin E."/>
            <person name="San Clemente H."/>
            <person name="Chen E.C.H."/>
            <person name="De La Providencia I."/>
            <person name="Hainaut M."/>
            <person name="Kuo A."/>
            <person name="Kohler A."/>
            <person name="Murat C."/>
            <person name="Tang N."/>
            <person name="Roy S."/>
            <person name="Loubradou J."/>
            <person name="Henrissat B."/>
            <person name="Grigoriev I.V."/>
            <person name="Corradi N."/>
            <person name="Roux C."/>
            <person name="Martin F.M."/>
        </authorList>
    </citation>
    <scope>NUCLEOTIDE SEQUENCE [LARGE SCALE GENOMIC DNA]</scope>
    <source>
        <strain evidence="1 2">DAOM 194757</strain>
    </source>
</reference>
<dbReference type="OrthoDB" id="2442370at2759"/>
<evidence type="ECO:0000313" key="1">
    <source>
        <dbReference type="EMBL" id="RIB02179.1"/>
    </source>
</evidence>
<proteinExistence type="predicted"/>
<gene>
    <name evidence="1" type="ORF">C2G38_2050258</name>
</gene>
<protein>
    <submittedName>
        <fullName evidence="1">Uncharacterized protein</fullName>
    </submittedName>
</protein>
<comment type="caution">
    <text evidence="1">The sequence shown here is derived from an EMBL/GenBank/DDBJ whole genome shotgun (WGS) entry which is preliminary data.</text>
</comment>
<evidence type="ECO:0000313" key="2">
    <source>
        <dbReference type="Proteomes" id="UP000266673"/>
    </source>
</evidence>
<dbReference type="Proteomes" id="UP000266673">
    <property type="component" value="Unassembled WGS sequence"/>
</dbReference>
<dbReference type="STRING" id="44941.A0A397U082"/>
<sequence>MSSYTHIILKSSKRNQRKKELHAIKKVKIEKPNNSIIGKDDFTFNSSANQIEKGANIFYDPLKYKTQNETCKSTEEETHNYIRIQWVSEDFNAKDLKSSNISQPFTIIFHTTYTSDSTSSELWNEFGQWAGFFKVPDLRKKFHYHCCRIWTKINHAYNLQVEAQKNPLEFYGIPEVLQRHLDNRLIIADETTKKVAGGVHLDSYKYISKSQCFKNAVGETLVDFFDLTNSLATETAQNIVDQYYNHALSSSSHQSNQFARDLIEHFGCFTNSNNELYVTANTASSYCEEHQKCVRELIQELQPISDAVNNYFGIIYPTLYAKMKKLNLGQMFPNLLGFSLRLALTLILSANFTKT</sequence>
<dbReference type="AlphaFoldDB" id="A0A397U082"/>
<dbReference type="EMBL" id="QKWP01002783">
    <property type="protein sequence ID" value="RIB02179.1"/>
    <property type="molecule type" value="Genomic_DNA"/>
</dbReference>
<accession>A0A397U082</accession>
<organism evidence="1 2">
    <name type="scientific">Gigaspora rosea</name>
    <dbReference type="NCBI Taxonomy" id="44941"/>
    <lineage>
        <taxon>Eukaryota</taxon>
        <taxon>Fungi</taxon>
        <taxon>Fungi incertae sedis</taxon>
        <taxon>Mucoromycota</taxon>
        <taxon>Glomeromycotina</taxon>
        <taxon>Glomeromycetes</taxon>
        <taxon>Diversisporales</taxon>
        <taxon>Gigasporaceae</taxon>
        <taxon>Gigaspora</taxon>
    </lineage>
</organism>